<sequence>MNVQDIRSRLESIVSRPVELIEIGEWKGQQRSKSVEYQNAIKTNTLLSTGWTDADSTWFFTANPELADEEEQWAVRIFDTNLVPAMRELIALLVRTVTSEVATRPQEDESEVQQLGRWLAEKLEHDDSPQELPDTLLLKSRLFTEMIPFLLICEGAQNTLGGYEELHQLLSTFLERDVLVIPLHGREWLLLVDRLDVLEVSEERGEEEESDRELLEAFGLGLYELIASEWTGIFNLSVTDPLQPAHGLVRAVRLLRESVFLGKTFHVTRNVHLPWDLGLERLVYSIPAAQRERFIEEVEGLDVVLEDGEALTTLETFFQMNCNVSETAKRLYIHRNTLIYRLDKIKQETGLDVRNFADAVLMKLALLLDKVTKD</sequence>
<dbReference type="InterPro" id="IPR042070">
    <property type="entry name" value="PucR_C-HTH_sf"/>
</dbReference>
<dbReference type="Gene3D" id="1.10.10.2840">
    <property type="entry name" value="PucR C-terminal helix-turn-helix domain"/>
    <property type="match status" value="1"/>
</dbReference>
<keyword evidence="3" id="KW-1185">Reference proteome</keyword>
<evidence type="ECO:0000313" key="3">
    <source>
        <dbReference type="Proteomes" id="UP000605427"/>
    </source>
</evidence>
<protein>
    <recommendedName>
        <fullName evidence="1">PucR C-terminal helix-turn-helix domain-containing protein</fullName>
    </recommendedName>
</protein>
<dbReference type="InterPro" id="IPR025736">
    <property type="entry name" value="PucR_C-HTH_dom"/>
</dbReference>
<dbReference type="PANTHER" id="PTHR33744:SF15">
    <property type="entry name" value="CARBOHYDRATE DIACID REGULATOR"/>
    <property type="match status" value="1"/>
</dbReference>
<proteinExistence type="predicted"/>
<evidence type="ECO:0000259" key="1">
    <source>
        <dbReference type="Pfam" id="PF13556"/>
    </source>
</evidence>
<organism evidence="2 3">
    <name type="scientific">Saccharibacillus endophyticus</name>
    <dbReference type="NCBI Taxonomy" id="2060666"/>
    <lineage>
        <taxon>Bacteria</taxon>
        <taxon>Bacillati</taxon>
        <taxon>Bacillota</taxon>
        <taxon>Bacilli</taxon>
        <taxon>Bacillales</taxon>
        <taxon>Paenibacillaceae</taxon>
        <taxon>Saccharibacillus</taxon>
    </lineage>
</organism>
<dbReference type="EMBL" id="BMDD01000004">
    <property type="protein sequence ID" value="GGH83666.1"/>
    <property type="molecule type" value="Genomic_DNA"/>
</dbReference>
<dbReference type="RefSeq" id="WP_172247808.1">
    <property type="nucleotide sequence ID" value="NZ_BMDD01000004.1"/>
</dbReference>
<dbReference type="Proteomes" id="UP000605427">
    <property type="component" value="Unassembled WGS sequence"/>
</dbReference>
<gene>
    <name evidence="2" type="ORF">GCM10007362_36920</name>
</gene>
<name>A0ABQ2A2V7_9BACL</name>
<evidence type="ECO:0000313" key="2">
    <source>
        <dbReference type="EMBL" id="GGH83666.1"/>
    </source>
</evidence>
<dbReference type="PANTHER" id="PTHR33744">
    <property type="entry name" value="CARBOHYDRATE DIACID REGULATOR"/>
    <property type="match status" value="1"/>
</dbReference>
<dbReference type="SUPFAM" id="SSF46689">
    <property type="entry name" value="Homeodomain-like"/>
    <property type="match status" value="1"/>
</dbReference>
<comment type="caution">
    <text evidence="2">The sequence shown here is derived from an EMBL/GenBank/DDBJ whole genome shotgun (WGS) entry which is preliminary data.</text>
</comment>
<accession>A0ABQ2A2V7</accession>
<dbReference type="InterPro" id="IPR009057">
    <property type="entry name" value="Homeodomain-like_sf"/>
</dbReference>
<reference evidence="3" key="1">
    <citation type="journal article" date="2019" name="Int. J. Syst. Evol. Microbiol.">
        <title>The Global Catalogue of Microorganisms (GCM) 10K type strain sequencing project: providing services to taxonomists for standard genome sequencing and annotation.</title>
        <authorList>
            <consortium name="The Broad Institute Genomics Platform"/>
            <consortium name="The Broad Institute Genome Sequencing Center for Infectious Disease"/>
            <person name="Wu L."/>
            <person name="Ma J."/>
        </authorList>
    </citation>
    <scope>NUCLEOTIDE SEQUENCE [LARGE SCALE GENOMIC DNA]</scope>
    <source>
        <strain evidence="3">CCM 8702</strain>
    </source>
</reference>
<feature type="domain" description="PucR C-terminal helix-turn-helix" evidence="1">
    <location>
        <begin position="311"/>
        <end position="367"/>
    </location>
</feature>
<dbReference type="InterPro" id="IPR051448">
    <property type="entry name" value="CdaR-like_regulators"/>
</dbReference>
<dbReference type="Pfam" id="PF13556">
    <property type="entry name" value="HTH_30"/>
    <property type="match status" value="1"/>
</dbReference>